<dbReference type="PANTHER" id="PTHR24020:SF20">
    <property type="entry name" value="PH DOMAIN-CONTAINING PROTEIN"/>
    <property type="match status" value="1"/>
</dbReference>
<gene>
    <name evidence="2" type="ORF">RRG08_056899</name>
</gene>
<dbReference type="AlphaFoldDB" id="A0AAE0ZNQ3"/>
<feature type="domain" description="VWFA" evidence="1">
    <location>
        <begin position="17"/>
        <end position="104"/>
    </location>
</feature>
<accession>A0AAE0ZNQ3</accession>
<evidence type="ECO:0000259" key="1">
    <source>
        <dbReference type="PROSITE" id="PS50234"/>
    </source>
</evidence>
<sequence length="104" mass="11821">MSVEDPKEQSCWFKPVDIAFAIDGSESIGQENFTLSLQFIKEFLEPFTISNASIRVAAVKFSNRAHPESAIPFGRYNNKKNTQDAITQLRWHHTTRTETGEGME</sequence>
<reference evidence="2" key="1">
    <citation type="journal article" date="2023" name="G3 (Bethesda)">
        <title>A reference genome for the long-term kleptoplast-retaining sea slug Elysia crispata morphotype clarki.</title>
        <authorList>
            <person name="Eastman K.E."/>
            <person name="Pendleton A.L."/>
            <person name="Shaikh M.A."/>
            <person name="Suttiyut T."/>
            <person name="Ogas R."/>
            <person name="Tomko P."/>
            <person name="Gavelis G."/>
            <person name="Widhalm J.R."/>
            <person name="Wisecaver J.H."/>
        </authorList>
    </citation>
    <scope>NUCLEOTIDE SEQUENCE</scope>
    <source>
        <strain evidence="2">ECLA1</strain>
    </source>
</reference>
<dbReference type="InterPro" id="IPR036465">
    <property type="entry name" value="vWFA_dom_sf"/>
</dbReference>
<dbReference type="PRINTS" id="PR00453">
    <property type="entry name" value="VWFADOMAIN"/>
</dbReference>
<proteinExistence type="predicted"/>
<protein>
    <recommendedName>
        <fullName evidence="1">VWFA domain-containing protein</fullName>
    </recommendedName>
</protein>
<dbReference type="InterPro" id="IPR002035">
    <property type="entry name" value="VWF_A"/>
</dbReference>
<comment type="caution">
    <text evidence="2">The sequence shown here is derived from an EMBL/GenBank/DDBJ whole genome shotgun (WGS) entry which is preliminary data.</text>
</comment>
<keyword evidence="3" id="KW-1185">Reference proteome</keyword>
<dbReference type="Pfam" id="PF00092">
    <property type="entry name" value="VWA"/>
    <property type="match status" value="1"/>
</dbReference>
<dbReference type="PROSITE" id="PS50234">
    <property type="entry name" value="VWFA"/>
    <property type="match status" value="1"/>
</dbReference>
<dbReference type="PANTHER" id="PTHR24020">
    <property type="entry name" value="COLLAGEN ALPHA"/>
    <property type="match status" value="1"/>
</dbReference>
<evidence type="ECO:0000313" key="3">
    <source>
        <dbReference type="Proteomes" id="UP001283361"/>
    </source>
</evidence>
<dbReference type="InterPro" id="IPR050525">
    <property type="entry name" value="ECM_Assembly_Org"/>
</dbReference>
<dbReference type="SUPFAM" id="SSF53300">
    <property type="entry name" value="vWA-like"/>
    <property type="match status" value="1"/>
</dbReference>
<name>A0AAE0ZNQ3_9GAST</name>
<evidence type="ECO:0000313" key="2">
    <source>
        <dbReference type="EMBL" id="KAK3772585.1"/>
    </source>
</evidence>
<dbReference type="Proteomes" id="UP001283361">
    <property type="component" value="Unassembled WGS sequence"/>
</dbReference>
<organism evidence="2 3">
    <name type="scientific">Elysia crispata</name>
    <name type="common">lettuce slug</name>
    <dbReference type="NCBI Taxonomy" id="231223"/>
    <lineage>
        <taxon>Eukaryota</taxon>
        <taxon>Metazoa</taxon>
        <taxon>Spiralia</taxon>
        <taxon>Lophotrochozoa</taxon>
        <taxon>Mollusca</taxon>
        <taxon>Gastropoda</taxon>
        <taxon>Heterobranchia</taxon>
        <taxon>Euthyneura</taxon>
        <taxon>Panpulmonata</taxon>
        <taxon>Sacoglossa</taxon>
        <taxon>Placobranchoidea</taxon>
        <taxon>Plakobranchidae</taxon>
        <taxon>Elysia</taxon>
    </lineage>
</organism>
<dbReference type="EMBL" id="JAWDGP010003615">
    <property type="protein sequence ID" value="KAK3772585.1"/>
    <property type="molecule type" value="Genomic_DNA"/>
</dbReference>
<dbReference type="CDD" id="cd01450">
    <property type="entry name" value="vWFA_subfamily_ECM"/>
    <property type="match status" value="1"/>
</dbReference>
<dbReference type="Gene3D" id="3.40.50.410">
    <property type="entry name" value="von Willebrand factor, type A domain"/>
    <property type="match status" value="1"/>
</dbReference>